<protein>
    <submittedName>
        <fullName evidence="1">Uncharacterized protein</fullName>
    </submittedName>
</protein>
<reference evidence="1 2" key="1">
    <citation type="submission" date="2019-01" db="EMBL/GenBank/DDBJ databases">
        <title>Spirosoma flava sp. nov., a propanil-degrading bacterium isolated from herbicide-contaminated soil.</title>
        <authorList>
            <person name="Zhang L."/>
            <person name="Jiang J.-D."/>
        </authorList>
    </citation>
    <scope>NUCLEOTIDE SEQUENCE [LARGE SCALE GENOMIC DNA]</scope>
    <source>
        <strain evidence="1 2">TY50</strain>
    </source>
</reference>
<evidence type="ECO:0000313" key="2">
    <source>
        <dbReference type="Proteomes" id="UP000290407"/>
    </source>
</evidence>
<dbReference type="AlphaFoldDB" id="A0A4Q2UJX6"/>
<accession>A0A4Q2UJX6</accession>
<dbReference type="EMBL" id="SBLB01000003">
    <property type="protein sequence ID" value="RYC69807.1"/>
    <property type="molecule type" value="Genomic_DNA"/>
</dbReference>
<dbReference type="Proteomes" id="UP000290407">
    <property type="component" value="Unassembled WGS sequence"/>
</dbReference>
<sequence length="75" mass="9013">MSDFDWLIVDELRREFRRTRPPAKAILNNYTAGIFRLTEPHRIGYRIFWYPSGLVHPTSFCHHHTQFDLVEILDV</sequence>
<evidence type="ECO:0000313" key="1">
    <source>
        <dbReference type="EMBL" id="RYC69807.1"/>
    </source>
</evidence>
<comment type="caution">
    <text evidence="1">The sequence shown here is derived from an EMBL/GenBank/DDBJ whole genome shotgun (WGS) entry which is preliminary data.</text>
</comment>
<dbReference type="RefSeq" id="WP_077919730.1">
    <property type="nucleotide sequence ID" value="NZ_SBLB01000003.1"/>
</dbReference>
<organism evidence="1 2">
    <name type="scientific">Spirosoma sordidisoli</name>
    <dbReference type="NCBI Taxonomy" id="2502893"/>
    <lineage>
        <taxon>Bacteria</taxon>
        <taxon>Pseudomonadati</taxon>
        <taxon>Bacteroidota</taxon>
        <taxon>Cytophagia</taxon>
        <taxon>Cytophagales</taxon>
        <taxon>Cytophagaceae</taxon>
        <taxon>Spirosoma</taxon>
    </lineage>
</organism>
<name>A0A4Q2UJX6_9BACT</name>
<keyword evidence="2" id="KW-1185">Reference proteome</keyword>
<gene>
    <name evidence="1" type="ORF">EQG79_14535</name>
</gene>
<proteinExistence type="predicted"/>